<sequence>MIMKNRINNLVLSFFVAFLACGALTSCGDDAENYDNKAFTTSEKVGSILLMGTNETESRTIQTSIAKPEGSDIVVTYKVDESLVSQYNMTYVDNAIILPGEYYELTEAVSTIAAGTVKGNDVEISFKNLSGLDRDLVYVLPITVANSNIEFLKSARNTYFVIRGAALINTVADITENYLSLQNPGTSSLKGMNEVSIEALLYINKFGKLISTVMGIEGSFLFRVGDAGLPDNQLQLATSSGNITDAAWQLPTNVWVHLAATYNSADGAVNVYINGVKKGDTKTTNYRNSVNWATSSFYVGKSYDDNRYMEGTISECRVWNRVLTADEIQGKDHFYVVAADSPGLAAYWKFNEGSGQIIADHTGNENTIVANKTITWMSVSLPK</sequence>
<evidence type="ECO:0000256" key="2">
    <source>
        <dbReference type="ARBA" id="ARBA00023157"/>
    </source>
</evidence>
<evidence type="ECO:0000259" key="4">
    <source>
        <dbReference type="SMART" id="SM00560"/>
    </source>
</evidence>
<keyword evidence="6" id="KW-1185">Reference proteome</keyword>
<dbReference type="OrthoDB" id="1037816at2"/>
<gene>
    <name evidence="5" type="ORF">HMPREF9455_00110</name>
</gene>
<dbReference type="Gene3D" id="2.60.120.200">
    <property type="match status" value="1"/>
</dbReference>
<name>F5ISP3_9BACT</name>
<organism evidence="5 6">
    <name type="scientific">Dysgonomonas gadei ATCC BAA-286</name>
    <dbReference type="NCBI Taxonomy" id="742766"/>
    <lineage>
        <taxon>Bacteria</taxon>
        <taxon>Pseudomonadati</taxon>
        <taxon>Bacteroidota</taxon>
        <taxon>Bacteroidia</taxon>
        <taxon>Bacteroidales</taxon>
        <taxon>Dysgonomonadaceae</taxon>
        <taxon>Dysgonomonas</taxon>
    </lineage>
</organism>
<dbReference type="Gene3D" id="2.60.40.1740">
    <property type="entry name" value="hypothetical protein (bacova_03559)"/>
    <property type="match status" value="1"/>
</dbReference>
<reference evidence="5 6" key="1">
    <citation type="submission" date="2011-04" db="EMBL/GenBank/DDBJ databases">
        <title>The Genome Sequence of Dysgonomonas gadei ATCC BAA-286.</title>
        <authorList>
            <consortium name="The Broad Institute Genome Sequencing Platform"/>
            <person name="Earl A."/>
            <person name="Ward D."/>
            <person name="Feldgarden M."/>
            <person name="Gevers D."/>
            <person name="Pudlo N."/>
            <person name="Martens E."/>
            <person name="Allen-Vercoe E."/>
            <person name="Young S.K."/>
            <person name="Zeng Q."/>
            <person name="Gargeya S."/>
            <person name="Fitzgerald M."/>
            <person name="Haas B."/>
            <person name="Abouelleil A."/>
            <person name="Alvarado L."/>
            <person name="Arachchi H.M."/>
            <person name="Berlin A."/>
            <person name="Brown A."/>
            <person name="Chapman S.B."/>
            <person name="Chen Z."/>
            <person name="Dunbar C."/>
            <person name="Freedman E."/>
            <person name="Gearin G."/>
            <person name="Gellesch M."/>
            <person name="Goldberg J."/>
            <person name="Griggs A."/>
            <person name="Gujja S."/>
            <person name="Heiman D."/>
            <person name="Howarth C."/>
            <person name="Larson L."/>
            <person name="Lui A."/>
            <person name="MacDonald P.J.P."/>
            <person name="Mehta T."/>
            <person name="Montmayeur A."/>
            <person name="Murphy C."/>
            <person name="Neiman D."/>
            <person name="Pearson M."/>
            <person name="Priest M."/>
            <person name="Roberts A."/>
            <person name="Saif S."/>
            <person name="Shea T."/>
            <person name="Shenoy N."/>
            <person name="Sisk P."/>
            <person name="Stolte C."/>
            <person name="Sykes S."/>
            <person name="Yandava C."/>
            <person name="Wortman J."/>
            <person name="Nusbaum C."/>
            <person name="Birren B."/>
        </authorList>
    </citation>
    <scope>NUCLEOTIDE SEQUENCE [LARGE SCALE GENOMIC DNA]</scope>
    <source>
        <strain evidence="5 6">ATCC BAA-286</strain>
    </source>
</reference>
<feature type="signal peptide" evidence="3">
    <location>
        <begin position="1"/>
        <end position="31"/>
    </location>
</feature>
<dbReference type="InterPro" id="IPR013728">
    <property type="entry name" value="BT_3987-like_N"/>
</dbReference>
<evidence type="ECO:0000256" key="1">
    <source>
        <dbReference type="ARBA" id="ARBA00022729"/>
    </source>
</evidence>
<dbReference type="InterPro" id="IPR013320">
    <property type="entry name" value="ConA-like_dom_sf"/>
</dbReference>
<keyword evidence="2" id="KW-1015">Disulfide bond</keyword>
<dbReference type="PROSITE" id="PS51257">
    <property type="entry name" value="PROKAR_LIPOPROTEIN"/>
    <property type="match status" value="1"/>
</dbReference>
<keyword evidence="1 3" id="KW-0732">Signal</keyword>
<dbReference type="Pfam" id="PF13385">
    <property type="entry name" value="Laminin_G_3"/>
    <property type="match status" value="1"/>
</dbReference>
<comment type="caution">
    <text evidence="5">The sequence shown here is derived from an EMBL/GenBank/DDBJ whole genome shotgun (WGS) entry which is preliminary data.</text>
</comment>
<dbReference type="EMBL" id="ADLV01000002">
    <property type="protein sequence ID" value="EGK01988.1"/>
    <property type="molecule type" value="Genomic_DNA"/>
</dbReference>
<feature type="chain" id="PRO_5003323967" description="LamG-like jellyroll fold domain-containing protein" evidence="3">
    <location>
        <begin position="32"/>
        <end position="383"/>
    </location>
</feature>
<protein>
    <recommendedName>
        <fullName evidence="4">LamG-like jellyroll fold domain-containing protein</fullName>
    </recommendedName>
</protein>
<dbReference type="HOGENOM" id="CLU_050496_1_0_10"/>
<evidence type="ECO:0000256" key="3">
    <source>
        <dbReference type="SAM" id="SignalP"/>
    </source>
</evidence>
<dbReference type="Pfam" id="PF08522">
    <property type="entry name" value="BT_3987-like_N"/>
    <property type="match status" value="1"/>
</dbReference>
<dbReference type="GO" id="GO:0004553">
    <property type="term" value="F:hydrolase activity, hydrolyzing O-glycosyl compounds"/>
    <property type="evidence" value="ECO:0007669"/>
    <property type="project" value="UniProtKB-ARBA"/>
</dbReference>
<proteinExistence type="predicted"/>
<dbReference type="InterPro" id="IPR006558">
    <property type="entry name" value="LamG-like"/>
</dbReference>
<dbReference type="eggNOG" id="COG1572">
    <property type="taxonomic scope" value="Bacteria"/>
</dbReference>
<accession>F5ISP3</accession>
<dbReference type="SMART" id="SM00560">
    <property type="entry name" value="LamGL"/>
    <property type="match status" value="1"/>
</dbReference>
<dbReference type="STRING" id="742766.HMPREF9455_00110"/>
<evidence type="ECO:0000313" key="6">
    <source>
        <dbReference type="Proteomes" id="UP000004913"/>
    </source>
</evidence>
<feature type="domain" description="LamG-like jellyroll fold" evidence="4">
    <location>
        <begin position="193"/>
        <end position="326"/>
    </location>
</feature>
<dbReference type="AlphaFoldDB" id="F5ISP3"/>
<dbReference type="Proteomes" id="UP000004913">
    <property type="component" value="Unassembled WGS sequence"/>
</dbReference>
<evidence type="ECO:0000313" key="5">
    <source>
        <dbReference type="EMBL" id="EGK01988.1"/>
    </source>
</evidence>
<dbReference type="SUPFAM" id="SSF49899">
    <property type="entry name" value="Concanavalin A-like lectins/glucanases"/>
    <property type="match status" value="1"/>
</dbReference>
<dbReference type="GO" id="GO:0005975">
    <property type="term" value="P:carbohydrate metabolic process"/>
    <property type="evidence" value="ECO:0007669"/>
    <property type="project" value="UniProtKB-ARBA"/>
</dbReference>